<evidence type="ECO:0000256" key="1">
    <source>
        <dbReference type="ARBA" id="ARBA00022485"/>
    </source>
</evidence>
<evidence type="ECO:0000313" key="9">
    <source>
        <dbReference type="Proteomes" id="UP001210865"/>
    </source>
</evidence>
<dbReference type="Pfam" id="PF13187">
    <property type="entry name" value="Fer4_9"/>
    <property type="match status" value="1"/>
</dbReference>
<dbReference type="EMBL" id="CP115174">
    <property type="protein sequence ID" value="WBO21971.1"/>
    <property type="molecule type" value="Genomic_DNA"/>
</dbReference>
<evidence type="ECO:0000313" key="8">
    <source>
        <dbReference type="EMBL" id="WBO21971.1"/>
    </source>
</evidence>
<protein>
    <submittedName>
        <fullName evidence="8">Heterodisulfide reductase-related iron-sulfur binding cluster</fullName>
    </submittedName>
</protein>
<feature type="domain" description="4Fe-4S ferredoxin-type" evidence="7">
    <location>
        <begin position="319"/>
        <end position="350"/>
    </location>
</feature>
<keyword evidence="3" id="KW-0560">Oxidoreductase</keyword>
<feature type="transmembrane region" description="Helical" evidence="6">
    <location>
        <begin position="104"/>
        <end position="126"/>
    </location>
</feature>
<dbReference type="RefSeq" id="WP_270076619.1">
    <property type="nucleotide sequence ID" value="NZ_CP115174.1"/>
</dbReference>
<dbReference type="InterPro" id="IPR017900">
    <property type="entry name" value="4Fe4S_Fe_S_CS"/>
</dbReference>
<sequence length="661" mass="72584">MLGRPVALALVSAIFLAVALWRSFRVMKPVFQASGAARLDRPLDRLKGLWTDVALHRRLRRKRYAGTLHALMFSGFIILFTVTIESFVGGFFPHFSFAPFGEATWLGLLQDIFAALVFVALGMAIYQRAVIKPARFKSSNQKDAWTIYGLIGAVVGGLLCEAIFHQVATSAPSPWRPITGSIAKLLQTSGMSPGAALQAQAVAYWVHVVAVLSFLAYIPGSKHRHMFTAIPNIYFRALDKKDELPAIDLEAGPIGVSKIEQLDWKHKLDLVSCTECGRCEEVCPANAAGLPLSPKKIVMDMRDHMFAGGTCEGGLQLVDGVISDETLFACTTCRACMDACPVRIEPMTKLIEMRRAAIEEGEVEPMLQDALANLQRTGNSQGKPAKQRAKWTQGLPFKLKDARKEPVDVLWFVGDHASFDPRVQEITRKVALLLDAAGVDFGILYEGEQNSGNDVRRVGEEGAFETLATANIATLAQCSFQRIVTTDPHTLNALRTDYANLGAHYTVLHYTQLLVELIDADKLRLRQAGGKVVTYHDPCYLGRYSGEFDAPRELIRRAGYTLQDMDRSRENSFCCGAGGGRIWMDDSAMTERPSENRIKEALALDGVSGFIVSCPKDTIMYRAAVQALGVEDRIMVQDIADLLVIEEAVAPQEEQTAAAAA</sequence>
<dbReference type="SUPFAM" id="SSF103501">
    <property type="entry name" value="Respiratory nitrate reductase 1 gamma chain"/>
    <property type="match status" value="1"/>
</dbReference>
<dbReference type="Gene3D" id="1.10.1060.10">
    <property type="entry name" value="Alpha-helical ferredoxin"/>
    <property type="match status" value="1"/>
</dbReference>
<keyword evidence="1" id="KW-0004">4Fe-4S</keyword>
<proteinExistence type="predicted"/>
<organism evidence="8 9">
    <name type="scientific">Sphingomonas abietis</name>
    <dbReference type="NCBI Taxonomy" id="3012344"/>
    <lineage>
        <taxon>Bacteria</taxon>
        <taxon>Pseudomonadati</taxon>
        <taxon>Pseudomonadota</taxon>
        <taxon>Alphaproteobacteria</taxon>
        <taxon>Sphingomonadales</taxon>
        <taxon>Sphingomonadaceae</taxon>
        <taxon>Sphingomonas</taxon>
    </lineage>
</organism>
<dbReference type="InterPro" id="IPR009051">
    <property type="entry name" value="Helical_ferredxn"/>
</dbReference>
<gene>
    <name evidence="8" type="ORF">PBT88_17685</name>
</gene>
<evidence type="ECO:0000256" key="6">
    <source>
        <dbReference type="SAM" id="Phobius"/>
    </source>
</evidence>
<keyword evidence="2" id="KW-0479">Metal-binding</keyword>
<keyword evidence="6" id="KW-0812">Transmembrane</keyword>
<dbReference type="Gene3D" id="1.20.950.20">
    <property type="entry name" value="Transmembrane di-heme cytochromes, Chain C"/>
    <property type="match status" value="1"/>
</dbReference>
<dbReference type="PANTHER" id="PTHR43255">
    <property type="entry name" value="IRON-SULFUR-BINDING OXIDOREDUCTASE FADF-RELATED-RELATED"/>
    <property type="match status" value="1"/>
</dbReference>
<dbReference type="InterPro" id="IPR036197">
    <property type="entry name" value="NarG-like_sf"/>
</dbReference>
<dbReference type="Pfam" id="PF02754">
    <property type="entry name" value="CCG"/>
    <property type="match status" value="2"/>
</dbReference>
<feature type="transmembrane region" description="Helical" evidence="6">
    <location>
        <begin position="201"/>
        <end position="218"/>
    </location>
</feature>
<feature type="domain" description="4Fe-4S ferredoxin-type" evidence="7">
    <location>
        <begin position="264"/>
        <end position="293"/>
    </location>
</feature>
<evidence type="ECO:0000256" key="3">
    <source>
        <dbReference type="ARBA" id="ARBA00023002"/>
    </source>
</evidence>
<accession>A0ABY7NKB7</accession>
<dbReference type="PROSITE" id="PS00198">
    <property type="entry name" value="4FE4S_FER_1"/>
    <property type="match status" value="2"/>
</dbReference>
<dbReference type="Proteomes" id="UP001210865">
    <property type="component" value="Chromosome"/>
</dbReference>
<dbReference type="InterPro" id="IPR004017">
    <property type="entry name" value="Cys_rich_dom"/>
</dbReference>
<reference evidence="8 9" key="1">
    <citation type="submission" date="2022-12" db="EMBL/GenBank/DDBJ databases">
        <title>Sphingomonas abieness sp. nov., an endophytic bacterium isolated from Abies koreana.</title>
        <authorList>
            <person name="Jiang L."/>
            <person name="Lee J."/>
        </authorList>
    </citation>
    <scope>NUCLEOTIDE SEQUENCE [LARGE SCALE GENOMIC DNA]</scope>
    <source>
        <strain evidence="9">PAMB 00755</strain>
    </source>
</reference>
<name>A0ABY7NKB7_9SPHN</name>
<keyword evidence="4" id="KW-0408">Iron</keyword>
<keyword evidence="6" id="KW-1133">Transmembrane helix</keyword>
<dbReference type="PROSITE" id="PS51379">
    <property type="entry name" value="4FE4S_FER_2"/>
    <property type="match status" value="2"/>
</dbReference>
<evidence type="ECO:0000256" key="2">
    <source>
        <dbReference type="ARBA" id="ARBA00022723"/>
    </source>
</evidence>
<feature type="transmembrane region" description="Helical" evidence="6">
    <location>
        <begin position="147"/>
        <end position="168"/>
    </location>
</feature>
<dbReference type="SUPFAM" id="SSF46548">
    <property type="entry name" value="alpha-helical ferredoxin"/>
    <property type="match status" value="1"/>
</dbReference>
<keyword evidence="5" id="KW-0411">Iron-sulfur</keyword>
<keyword evidence="6" id="KW-0472">Membrane</keyword>
<dbReference type="PANTHER" id="PTHR43255:SF1">
    <property type="entry name" value="IRON-SULFUR-BINDING OXIDOREDUCTASE FADF-RELATED"/>
    <property type="match status" value="1"/>
</dbReference>
<dbReference type="InterPro" id="IPR017896">
    <property type="entry name" value="4Fe4S_Fe-S-bd"/>
</dbReference>
<evidence type="ECO:0000259" key="7">
    <source>
        <dbReference type="PROSITE" id="PS51379"/>
    </source>
</evidence>
<keyword evidence="9" id="KW-1185">Reference proteome</keyword>
<feature type="transmembrane region" description="Helical" evidence="6">
    <location>
        <begin position="64"/>
        <end position="84"/>
    </location>
</feature>
<evidence type="ECO:0000256" key="5">
    <source>
        <dbReference type="ARBA" id="ARBA00023014"/>
    </source>
</evidence>
<dbReference type="InterPro" id="IPR051460">
    <property type="entry name" value="HdrC_iron-sulfur_subunit"/>
</dbReference>
<evidence type="ECO:0000256" key="4">
    <source>
        <dbReference type="ARBA" id="ARBA00023004"/>
    </source>
</evidence>
<feature type="transmembrane region" description="Helical" evidence="6">
    <location>
        <begin position="6"/>
        <end position="24"/>
    </location>
</feature>